<feature type="active site" description="Nucleophile" evidence="6 7">
    <location>
        <position position="80"/>
    </location>
</feature>
<dbReference type="GO" id="GO:0008614">
    <property type="term" value="P:pyridoxine metabolic process"/>
    <property type="evidence" value="ECO:0007669"/>
    <property type="project" value="TreeGrafter"/>
</dbReference>
<sequence length="190" mass="20621">MRVGVIGFQGAVSEHMEMVDAVLGRGSAVAVRSAEDLEGVSAAIIPGGESTTIGGLMRSSGVFNKLRELGKKGLPLWGTCTGMILLAKKGDEQTKRTGELLGLMDMKVRRNAFGRQKESFEEKLQVKGIGKFPCVFIRAPAADEVYGKCKAIARFEGRIVAAEQDNFLATAFHPELSGDLRFHRYFLGKL</sequence>
<dbReference type="GO" id="GO:1903600">
    <property type="term" value="C:glutaminase complex"/>
    <property type="evidence" value="ECO:0007669"/>
    <property type="project" value="TreeGrafter"/>
</dbReference>
<dbReference type="UniPathway" id="UPA00245"/>
<comment type="pathway">
    <text evidence="6">Cofactor biosynthesis; pyridoxal 5'-phosphate biosynthesis.</text>
</comment>
<dbReference type="HAMAP" id="MF_01615">
    <property type="entry name" value="PdxT"/>
    <property type="match status" value="1"/>
</dbReference>
<evidence type="ECO:0000256" key="6">
    <source>
        <dbReference type="HAMAP-Rule" id="MF_01615"/>
    </source>
</evidence>
<feature type="binding site" evidence="6 8">
    <location>
        <position position="110"/>
    </location>
    <ligand>
        <name>L-glutamine</name>
        <dbReference type="ChEBI" id="CHEBI:58359"/>
    </ligand>
</feature>
<comment type="function">
    <text evidence="6">Catalyzes the hydrolysis of glutamine to glutamate and ammonia as part of the biosynthesis of pyridoxal 5'-phosphate. The resulting ammonia molecule is channeled to the active site of PdxS.</text>
</comment>
<dbReference type="Pfam" id="PF01174">
    <property type="entry name" value="SNO"/>
    <property type="match status" value="1"/>
</dbReference>
<keyword evidence="3 6" id="KW-0315">Glutamine amidotransferase</keyword>
<keyword evidence="4 6" id="KW-0456">Lyase</keyword>
<dbReference type="InterPro" id="IPR029062">
    <property type="entry name" value="Class_I_gatase-like"/>
</dbReference>
<dbReference type="GO" id="GO:0004359">
    <property type="term" value="F:glutaminase activity"/>
    <property type="evidence" value="ECO:0007669"/>
    <property type="project" value="UniProtKB-UniRule"/>
</dbReference>
<dbReference type="AlphaFoldDB" id="A0A7D5XJV2"/>
<feature type="active site" description="Charge relay system" evidence="6 7">
    <location>
        <position position="173"/>
    </location>
</feature>
<dbReference type="Gene3D" id="3.40.50.880">
    <property type="match status" value="1"/>
</dbReference>
<comment type="subunit">
    <text evidence="6">In the presence of PdxS, forms a dodecamer of heterodimers. Only shows activity in the heterodimer.</text>
</comment>
<gene>
    <name evidence="6" type="primary">pdxT</name>
    <name evidence="9" type="ORF">Sv326_0795</name>
</gene>
<dbReference type="GO" id="GO:0036381">
    <property type="term" value="F:pyridoxal 5'-phosphate synthase (glutamine hydrolysing) activity"/>
    <property type="evidence" value="ECO:0007669"/>
    <property type="project" value="UniProtKB-UniRule"/>
</dbReference>
<dbReference type="PROSITE" id="PS51130">
    <property type="entry name" value="PDXT_SNO_2"/>
    <property type="match status" value="1"/>
</dbReference>
<keyword evidence="2 6" id="KW-0663">Pyridoxal phosphate</keyword>
<comment type="similarity">
    <text evidence="6">Belongs to the glutaminase PdxT/SNO family.</text>
</comment>
<dbReference type="GO" id="GO:0005829">
    <property type="term" value="C:cytosol"/>
    <property type="evidence" value="ECO:0007669"/>
    <property type="project" value="TreeGrafter"/>
</dbReference>
<keyword evidence="1 6" id="KW-0378">Hydrolase</keyword>
<comment type="catalytic activity">
    <reaction evidence="6">
        <text>aldehydo-D-ribose 5-phosphate + D-glyceraldehyde 3-phosphate + L-glutamine = pyridoxal 5'-phosphate + L-glutamate + phosphate + 3 H2O + H(+)</text>
        <dbReference type="Rhea" id="RHEA:31507"/>
        <dbReference type="ChEBI" id="CHEBI:15377"/>
        <dbReference type="ChEBI" id="CHEBI:15378"/>
        <dbReference type="ChEBI" id="CHEBI:29985"/>
        <dbReference type="ChEBI" id="CHEBI:43474"/>
        <dbReference type="ChEBI" id="CHEBI:58273"/>
        <dbReference type="ChEBI" id="CHEBI:58359"/>
        <dbReference type="ChEBI" id="CHEBI:59776"/>
        <dbReference type="ChEBI" id="CHEBI:597326"/>
        <dbReference type="EC" id="4.3.3.6"/>
    </reaction>
</comment>
<dbReference type="PANTHER" id="PTHR31559">
    <property type="entry name" value="PYRIDOXAL 5'-PHOSPHATE SYNTHASE SUBUNIT SNO"/>
    <property type="match status" value="1"/>
</dbReference>
<dbReference type="PANTHER" id="PTHR31559:SF0">
    <property type="entry name" value="PYRIDOXAL 5'-PHOSPHATE SYNTHASE SUBUNIT SNO1-RELATED"/>
    <property type="match status" value="1"/>
</dbReference>
<accession>A0A7D5XJV2</accession>
<evidence type="ECO:0000313" key="9">
    <source>
        <dbReference type="EMBL" id="QLJ52970.1"/>
    </source>
</evidence>
<organism evidence="9 10">
    <name type="scientific">Fermentimicrarchaeum limneticum</name>
    <dbReference type="NCBI Taxonomy" id="2795018"/>
    <lineage>
        <taxon>Archaea</taxon>
        <taxon>Candidatus Micrarchaeota</taxon>
        <taxon>Candidatus Fermentimicrarchaeales</taxon>
        <taxon>Candidatus Fermentimicrarchaeaceae</taxon>
        <taxon>Candidatus Fermentimicrarchaeum</taxon>
    </lineage>
</organism>
<evidence type="ECO:0000256" key="5">
    <source>
        <dbReference type="ARBA" id="ARBA00049534"/>
    </source>
</evidence>
<dbReference type="FunFam" id="3.40.50.880:FF:000010">
    <property type="entry name" value="uncharacterized protein LOC100176842 isoform X2"/>
    <property type="match status" value="1"/>
</dbReference>
<evidence type="ECO:0000256" key="2">
    <source>
        <dbReference type="ARBA" id="ARBA00022898"/>
    </source>
</evidence>
<feature type="binding site" evidence="6 8">
    <location>
        <begin position="137"/>
        <end position="138"/>
    </location>
    <ligand>
        <name>L-glutamine</name>
        <dbReference type="ChEBI" id="CHEBI:58359"/>
    </ligand>
</feature>
<evidence type="ECO:0000256" key="1">
    <source>
        <dbReference type="ARBA" id="ARBA00022801"/>
    </source>
</evidence>
<feature type="active site" description="Charge relay system" evidence="6 7">
    <location>
        <position position="175"/>
    </location>
</feature>
<dbReference type="EC" id="3.5.1.2" evidence="6"/>
<proteinExistence type="inferred from homology"/>
<dbReference type="SUPFAM" id="SSF52317">
    <property type="entry name" value="Class I glutamine amidotransferase-like"/>
    <property type="match status" value="1"/>
</dbReference>
<dbReference type="CDD" id="cd01749">
    <property type="entry name" value="GATase1_PB"/>
    <property type="match status" value="1"/>
</dbReference>
<dbReference type="EMBL" id="CP058998">
    <property type="protein sequence ID" value="QLJ52970.1"/>
    <property type="molecule type" value="Genomic_DNA"/>
</dbReference>
<dbReference type="EC" id="4.3.3.6" evidence="6"/>
<dbReference type="InterPro" id="IPR002161">
    <property type="entry name" value="PdxT/SNO"/>
</dbReference>
<evidence type="ECO:0000256" key="8">
    <source>
        <dbReference type="PIRSR" id="PIRSR005639-2"/>
    </source>
</evidence>
<feature type="binding site" evidence="6 8">
    <location>
        <begin position="48"/>
        <end position="50"/>
    </location>
    <ligand>
        <name>L-glutamine</name>
        <dbReference type="ChEBI" id="CHEBI:58359"/>
    </ligand>
</feature>
<evidence type="ECO:0000256" key="4">
    <source>
        <dbReference type="ARBA" id="ARBA00023239"/>
    </source>
</evidence>
<dbReference type="NCBIfam" id="TIGR03800">
    <property type="entry name" value="PLP_synth_Pdx2"/>
    <property type="match status" value="1"/>
</dbReference>
<protein>
    <recommendedName>
        <fullName evidence="6">Pyridoxal 5'-phosphate synthase subunit PdxT</fullName>
        <ecNumber evidence="6">4.3.3.6</ecNumber>
    </recommendedName>
    <alternativeName>
        <fullName evidence="6">Pdx2</fullName>
    </alternativeName>
    <alternativeName>
        <fullName evidence="6">Pyridoxal 5'-phosphate synthase glutaminase subunit</fullName>
        <ecNumber evidence="6">3.5.1.2</ecNumber>
    </alternativeName>
</protein>
<dbReference type="GO" id="GO:0006543">
    <property type="term" value="P:L-glutamine catabolic process"/>
    <property type="evidence" value="ECO:0007669"/>
    <property type="project" value="UniProtKB-UniRule"/>
</dbReference>
<dbReference type="GO" id="GO:0042823">
    <property type="term" value="P:pyridoxal phosphate biosynthetic process"/>
    <property type="evidence" value="ECO:0007669"/>
    <property type="project" value="UniProtKB-UniRule"/>
</dbReference>
<reference evidence="10" key="1">
    <citation type="submission" date="2020-07" db="EMBL/GenBank/DDBJ databases">
        <title>Metabolic diversity and evolutionary history of the archaeal phylum ###Micrarchaeota### uncovered from a freshwater lake metagenome.</title>
        <authorList>
            <person name="Kadnikov V.V."/>
            <person name="Savvichev A.S."/>
            <person name="Mardanov A.V."/>
            <person name="Beletsky A.V."/>
            <person name="Chupakov A.V."/>
            <person name="Kokryatskaya N.M."/>
            <person name="Pimenov N.V."/>
            <person name="Ravin N.V."/>
        </authorList>
    </citation>
    <scope>NUCLEOTIDE SEQUENCE [LARGE SCALE GENOMIC DNA]</scope>
</reference>
<dbReference type="PROSITE" id="PS51273">
    <property type="entry name" value="GATASE_TYPE_1"/>
    <property type="match status" value="1"/>
</dbReference>
<evidence type="ECO:0000256" key="3">
    <source>
        <dbReference type="ARBA" id="ARBA00022962"/>
    </source>
</evidence>
<comment type="catalytic activity">
    <reaction evidence="5 6">
        <text>L-glutamine + H2O = L-glutamate + NH4(+)</text>
        <dbReference type="Rhea" id="RHEA:15889"/>
        <dbReference type="ChEBI" id="CHEBI:15377"/>
        <dbReference type="ChEBI" id="CHEBI:28938"/>
        <dbReference type="ChEBI" id="CHEBI:29985"/>
        <dbReference type="ChEBI" id="CHEBI:58359"/>
        <dbReference type="EC" id="3.5.1.2"/>
    </reaction>
</comment>
<dbReference type="Proteomes" id="UP000510821">
    <property type="component" value="Chromosome"/>
</dbReference>
<dbReference type="PIRSF" id="PIRSF005639">
    <property type="entry name" value="Glut_amidoT_SNO"/>
    <property type="match status" value="1"/>
</dbReference>
<evidence type="ECO:0000313" key="10">
    <source>
        <dbReference type="Proteomes" id="UP000510821"/>
    </source>
</evidence>
<evidence type="ECO:0000256" key="7">
    <source>
        <dbReference type="PIRSR" id="PIRSR005639-1"/>
    </source>
</evidence>
<dbReference type="KEGG" id="flt:Sv326_0795"/>
<name>A0A7D5XJV2_FERL1</name>